<dbReference type="FunFam" id="1.10.540.10:FF:000002">
    <property type="entry name" value="Acyl-CoA dehydrogenase FadE19"/>
    <property type="match status" value="1"/>
</dbReference>
<feature type="domain" description="Acyl-CoA dehydrogenase/oxidase N-terminal" evidence="11">
    <location>
        <begin position="6"/>
        <end position="118"/>
    </location>
</feature>
<dbReference type="SUPFAM" id="SSF47203">
    <property type="entry name" value="Acyl-CoA dehydrogenase C-terminal domain-like"/>
    <property type="match status" value="1"/>
</dbReference>
<dbReference type="InterPro" id="IPR046373">
    <property type="entry name" value="Acyl-CoA_Oxase/DH_mid-dom_sf"/>
</dbReference>
<dbReference type="PROSITE" id="PS00072">
    <property type="entry name" value="ACYL_COA_DH_1"/>
    <property type="match status" value="1"/>
</dbReference>
<accession>A0A1H1GAG5</accession>
<evidence type="ECO:0000256" key="5">
    <source>
        <dbReference type="ARBA" id="ARBA00023002"/>
    </source>
</evidence>
<dbReference type="STRING" id="553311.SAMN05216231_3597"/>
<dbReference type="EMBL" id="FNKD01000005">
    <property type="protein sequence ID" value="SDR10079.1"/>
    <property type="molecule type" value="Genomic_DNA"/>
</dbReference>
<dbReference type="Pfam" id="PF02770">
    <property type="entry name" value="Acyl-CoA_dh_M"/>
    <property type="match status" value="1"/>
</dbReference>
<evidence type="ECO:0000256" key="4">
    <source>
        <dbReference type="ARBA" id="ARBA00022827"/>
    </source>
</evidence>
<dbReference type="Pfam" id="PF02771">
    <property type="entry name" value="Acyl-CoA_dh_N"/>
    <property type="match status" value="1"/>
</dbReference>
<evidence type="ECO:0000313" key="13">
    <source>
        <dbReference type="Proteomes" id="UP000199444"/>
    </source>
</evidence>
<evidence type="ECO:0000259" key="10">
    <source>
        <dbReference type="Pfam" id="PF02770"/>
    </source>
</evidence>
<dbReference type="PIRSF" id="PIRSF016578">
    <property type="entry name" value="HsaA"/>
    <property type="match status" value="1"/>
</dbReference>
<dbReference type="Pfam" id="PF00441">
    <property type="entry name" value="Acyl-CoA_dh_1"/>
    <property type="match status" value="1"/>
</dbReference>
<dbReference type="FunFam" id="2.40.110.10:FF:000001">
    <property type="entry name" value="Acyl-CoA dehydrogenase, mitochondrial"/>
    <property type="match status" value="1"/>
</dbReference>
<dbReference type="Proteomes" id="UP000199444">
    <property type="component" value="Unassembled WGS sequence"/>
</dbReference>
<keyword evidence="3 8" id="KW-0285">Flavoprotein</keyword>
<dbReference type="RefSeq" id="WP_092494314.1">
    <property type="nucleotide sequence ID" value="NZ_FNKD01000005.1"/>
</dbReference>
<dbReference type="InterPro" id="IPR006091">
    <property type="entry name" value="Acyl-CoA_Oxase/DH_mid-dom"/>
</dbReference>
<keyword evidence="4 8" id="KW-0274">FAD</keyword>
<dbReference type="Gene3D" id="1.20.140.10">
    <property type="entry name" value="Butyryl-CoA Dehydrogenase, subunit A, domain 3"/>
    <property type="match status" value="1"/>
</dbReference>
<evidence type="ECO:0000256" key="6">
    <source>
        <dbReference type="ARBA" id="ARBA00052546"/>
    </source>
</evidence>
<dbReference type="InterPro" id="IPR013786">
    <property type="entry name" value="AcylCoA_DH/ox_N"/>
</dbReference>
<dbReference type="GO" id="GO:0003995">
    <property type="term" value="F:acyl-CoA dehydrogenase activity"/>
    <property type="evidence" value="ECO:0007669"/>
    <property type="project" value="InterPro"/>
</dbReference>
<dbReference type="Gene3D" id="1.10.540.10">
    <property type="entry name" value="Acyl-CoA dehydrogenase/oxidase, N-terminal domain"/>
    <property type="match status" value="1"/>
</dbReference>
<evidence type="ECO:0000256" key="7">
    <source>
        <dbReference type="ARBA" id="ARBA00067585"/>
    </source>
</evidence>
<dbReference type="InterPro" id="IPR036250">
    <property type="entry name" value="AcylCo_DH-like_C"/>
</dbReference>
<feature type="domain" description="Acyl-CoA oxidase/dehydrogenase middle" evidence="10">
    <location>
        <begin position="122"/>
        <end position="217"/>
    </location>
</feature>
<reference evidence="12 13" key="1">
    <citation type="submission" date="2016-10" db="EMBL/GenBank/DDBJ databases">
        <authorList>
            <person name="de Groot N.N."/>
        </authorList>
    </citation>
    <scope>NUCLEOTIDE SEQUENCE [LARGE SCALE GENOMIC DNA]</scope>
    <source>
        <strain evidence="12 13">CGMCC 1.10449</strain>
    </source>
</reference>
<protein>
    <recommendedName>
        <fullName evidence="7">Acyl-CoA dehydrogenase</fullName>
    </recommendedName>
</protein>
<feature type="domain" description="Acyl-CoA dehydrogenase/oxidase C-terminal" evidence="9">
    <location>
        <begin position="229"/>
        <end position="374"/>
    </location>
</feature>
<dbReference type="InterPro" id="IPR037069">
    <property type="entry name" value="AcylCoA_DH/ox_N_sf"/>
</dbReference>
<keyword evidence="13" id="KW-1185">Reference proteome</keyword>
<dbReference type="FunFam" id="1.20.140.10:FF:000011">
    <property type="entry name" value="Medium-chain specific acyl-CoA dehydrogenase, mitochondrial"/>
    <property type="match status" value="1"/>
</dbReference>
<sequence length="396" mass="43943">MDFNFSEEQTMLRTTVRNFVDKEIMPNIADWDREGKFDPSIMKKLANLGLMGVCIPESYGGSGMDYNSLAIVCEELERGDTAFRTSVSVHTGLNSMSLLQWGTEQQKEKYLIPQAKGEQVGAFGLTEPGAGSDVSALQSTAVKDGDHYILNGQKTWISLCDTADNFLVFAYTDKDSKHHGISAFIVERTWEGFSSKATKGKLGIRAGNTGELFFDNVKVPKENLLGEEGEGFKIAMASLDNGRFTVAAGAVGQIRACLEASVKYCHERETFGKPIGKHQLVQRMIANMEAGLQMSSLLVYRAGELKNEGKRNTRETSIAKWQACDFANKAADDAVQVHGAYGYSDEYPVERYLRNSKAPVIYEGTREVHTLMQADYVLGYRQDKQLNKMLPAWEGK</sequence>
<dbReference type="InterPro" id="IPR006089">
    <property type="entry name" value="Acyl-CoA_DH_CS"/>
</dbReference>
<name>A0A1H1GAG5_9BACI</name>
<evidence type="ECO:0000259" key="11">
    <source>
        <dbReference type="Pfam" id="PF02771"/>
    </source>
</evidence>
<evidence type="ECO:0000256" key="2">
    <source>
        <dbReference type="ARBA" id="ARBA00009347"/>
    </source>
</evidence>
<keyword evidence="5 8" id="KW-0560">Oxidoreductase</keyword>
<gene>
    <name evidence="12" type="ORF">SAMN05216231_3597</name>
</gene>
<dbReference type="InterPro" id="IPR009100">
    <property type="entry name" value="AcylCoA_DH/oxidase_NM_dom_sf"/>
</dbReference>
<comment type="catalytic activity">
    <reaction evidence="6">
        <text>a 2,3-saturated acyl-CoA + A = a 2,3-dehydroacyl-CoA + AH2</text>
        <dbReference type="Rhea" id="RHEA:48608"/>
        <dbReference type="ChEBI" id="CHEBI:13193"/>
        <dbReference type="ChEBI" id="CHEBI:17499"/>
        <dbReference type="ChEBI" id="CHEBI:60015"/>
        <dbReference type="ChEBI" id="CHEBI:65111"/>
    </reaction>
</comment>
<comment type="cofactor">
    <cofactor evidence="1 8">
        <name>FAD</name>
        <dbReference type="ChEBI" id="CHEBI:57692"/>
    </cofactor>
</comment>
<evidence type="ECO:0000313" key="12">
    <source>
        <dbReference type="EMBL" id="SDR10079.1"/>
    </source>
</evidence>
<dbReference type="PANTHER" id="PTHR43884:SF12">
    <property type="entry name" value="ISOVALERYL-COA DEHYDROGENASE, MITOCHONDRIAL-RELATED"/>
    <property type="match status" value="1"/>
</dbReference>
<proteinExistence type="inferred from homology"/>
<dbReference type="Gene3D" id="2.40.110.10">
    <property type="entry name" value="Butyryl-CoA Dehydrogenase, subunit A, domain 2"/>
    <property type="match status" value="1"/>
</dbReference>
<dbReference type="GO" id="GO:0050660">
    <property type="term" value="F:flavin adenine dinucleotide binding"/>
    <property type="evidence" value="ECO:0007669"/>
    <property type="project" value="InterPro"/>
</dbReference>
<dbReference type="InterPro" id="IPR009075">
    <property type="entry name" value="AcylCo_DH/oxidase_C"/>
</dbReference>
<organism evidence="12 13">
    <name type="scientific">Virgibacillus salinus</name>
    <dbReference type="NCBI Taxonomy" id="553311"/>
    <lineage>
        <taxon>Bacteria</taxon>
        <taxon>Bacillati</taxon>
        <taxon>Bacillota</taxon>
        <taxon>Bacilli</taxon>
        <taxon>Bacillales</taxon>
        <taxon>Bacillaceae</taxon>
        <taxon>Virgibacillus</taxon>
    </lineage>
</organism>
<comment type="similarity">
    <text evidence="2 8">Belongs to the acyl-CoA dehydrogenase family.</text>
</comment>
<dbReference type="AlphaFoldDB" id="A0A1H1GAG5"/>
<evidence type="ECO:0000256" key="8">
    <source>
        <dbReference type="RuleBase" id="RU362125"/>
    </source>
</evidence>
<evidence type="ECO:0000256" key="3">
    <source>
        <dbReference type="ARBA" id="ARBA00022630"/>
    </source>
</evidence>
<evidence type="ECO:0000256" key="1">
    <source>
        <dbReference type="ARBA" id="ARBA00001974"/>
    </source>
</evidence>
<dbReference type="SUPFAM" id="SSF56645">
    <property type="entry name" value="Acyl-CoA dehydrogenase NM domain-like"/>
    <property type="match status" value="1"/>
</dbReference>
<dbReference type="PANTHER" id="PTHR43884">
    <property type="entry name" value="ACYL-COA DEHYDROGENASE"/>
    <property type="match status" value="1"/>
</dbReference>
<evidence type="ECO:0000259" key="9">
    <source>
        <dbReference type="Pfam" id="PF00441"/>
    </source>
</evidence>